<evidence type="ECO:0000256" key="2">
    <source>
        <dbReference type="ARBA" id="ARBA00005417"/>
    </source>
</evidence>
<evidence type="ECO:0000313" key="12">
    <source>
        <dbReference type="EMBL" id="MEJ6399864.1"/>
    </source>
</evidence>
<dbReference type="InterPro" id="IPR027417">
    <property type="entry name" value="P-loop_NTPase"/>
</dbReference>
<dbReference type="InterPro" id="IPR003439">
    <property type="entry name" value="ABC_transporter-like_ATP-bd"/>
</dbReference>
<evidence type="ECO:0000256" key="8">
    <source>
        <dbReference type="ARBA" id="ARBA00022967"/>
    </source>
</evidence>
<dbReference type="SUPFAM" id="SSF52540">
    <property type="entry name" value="P-loop containing nucleoside triphosphate hydrolases"/>
    <property type="match status" value="2"/>
</dbReference>
<comment type="subcellular location">
    <subcellularLocation>
        <location evidence="1">Cell membrane</location>
        <topology evidence="1">Peripheral membrane protein</topology>
    </subcellularLocation>
</comment>
<dbReference type="InterPro" id="IPR050095">
    <property type="entry name" value="ECF_ABC_transporter_ATP-bd"/>
</dbReference>
<keyword evidence="5" id="KW-0677">Repeat</keyword>
<dbReference type="PANTHER" id="PTHR43553:SF26">
    <property type="entry name" value="ABC TRANSPORTER ATP-BINDING PROTEIN BC_2655-RELATED"/>
    <property type="match status" value="1"/>
</dbReference>
<dbReference type="InterPro" id="IPR003593">
    <property type="entry name" value="AAA+_ATPase"/>
</dbReference>
<keyword evidence="6" id="KW-0547">Nucleotide-binding</keyword>
<accession>A0ABU8SJC3</accession>
<keyword evidence="13" id="KW-1185">Reference proteome</keyword>
<dbReference type="SMART" id="SM00382">
    <property type="entry name" value="AAA"/>
    <property type="match status" value="2"/>
</dbReference>
<evidence type="ECO:0000256" key="7">
    <source>
        <dbReference type="ARBA" id="ARBA00022840"/>
    </source>
</evidence>
<evidence type="ECO:0000256" key="5">
    <source>
        <dbReference type="ARBA" id="ARBA00022737"/>
    </source>
</evidence>
<organism evidence="12 13">
    <name type="scientific">Nicoliella lavandulae</name>
    <dbReference type="NCBI Taxonomy" id="3082954"/>
    <lineage>
        <taxon>Bacteria</taxon>
        <taxon>Bacillati</taxon>
        <taxon>Bacillota</taxon>
        <taxon>Bacilli</taxon>
        <taxon>Lactobacillales</taxon>
        <taxon>Lactobacillaceae</taxon>
        <taxon>Nicoliella</taxon>
    </lineage>
</organism>
<dbReference type="Pfam" id="PF12558">
    <property type="entry name" value="DUF3744"/>
    <property type="match status" value="1"/>
</dbReference>
<evidence type="ECO:0000256" key="9">
    <source>
        <dbReference type="ARBA" id="ARBA00023136"/>
    </source>
</evidence>
<sequence>MTEPAGIKFEHVTFQYYSQAEPTLKDINLTIQPGEKVLIVGPSGSGKSTLGNLINGIIPHNYRGDLSGTVNVDGINVAESSVFDLSLKVGTVLQNANEQFVGLTTAEDLAFGMENDDTPTDEMHARVAKWADYLNLNDQLNQSPQNLSGGQKQRVAMGDVLIDDGDIMLFDEPLAALDPATGYKTIELIDRLHREFNMTVVIIEHRLEEVLTQSVDRLIVLNDGQIVANDKPDAILKTDIMPKLGLREPLYIEALKAADIDLNQVDNLSNVDRVDTANLATQLAPLAKPTAQVEPNSATPLLSIHDLSFGFADQPKLFNNLNLTVNRGDHLALIGRNGIGKSTLSKLITGFLTPTSGQIQLSNHDLADDTIKERADKIGYVMQDPDKMISQVGVKAEVGLGLKLRDYDAKTIETKVNQVLKVCGLYPYRNWPIAALSFGQKKRVTIASILVLEPEVLILDEPTAGQDFKHYQSMMQFLAQLNQQGNTLITITHDMHLMLEYANRAVVLGNQNILADTKPVAVLSDAKLCQQADLRPTSLYQLAQRFNLDPQAFTDRVIQYELGDK</sequence>
<dbReference type="InterPro" id="IPR022216">
    <property type="entry name" value="ABC_Co_transporter"/>
</dbReference>
<feature type="domain" description="ABC transporter" evidence="11">
    <location>
        <begin position="7"/>
        <end position="248"/>
    </location>
</feature>
<dbReference type="PROSITE" id="PS00211">
    <property type="entry name" value="ABC_TRANSPORTER_1"/>
    <property type="match status" value="2"/>
</dbReference>
<comment type="similarity">
    <text evidence="2">Belongs to the ABC transporter superfamily.</text>
</comment>
<dbReference type="Pfam" id="PF00005">
    <property type="entry name" value="ABC_tran"/>
    <property type="match status" value="2"/>
</dbReference>
<dbReference type="GO" id="GO:0005524">
    <property type="term" value="F:ATP binding"/>
    <property type="evidence" value="ECO:0007669"/>
    <property type="project" value="UniProtKB-KW"/>
</dbReference>
<keyword evidence="9" id="KW-0472">Membrane</keyword>
<dbReference type="EMBL" id="JAWMWH010000001">
    <property type="protein sequence ID" value="MEJ6399864.1"/>
    <property type="molecule type" value="Genomic_DNA"/>
</dbReference>
<dbReference type="NCBIfam" id="NF010167">
    <property type="entry name" value="PRK13648.1"/>
    <property type="match status" value="2"/>
</dbReference>
<evidence type="ECO:0000256" key="6">
    <source>
        <dbReference type="ARBA" id="ARBA00022741"/>
    </source>
</evidence>
<dbReference type="PANTHER" id="PTHR43553">
    <property type="entry name" value="HEAVY METAL TRANSPORTER"/>
    <property type="match status" value="1"/>
</dbReference>
<keyword evidence="3" id="KW-0813">Transport</keyword>
<evidence type="ECO:0000256" key="1">
    <source>
        <dbReference type="ARBA" id="ARBA00004202"/>
    </source>
</evidence>
<keyword evidence="4" id="KW-1003">Cell membrane</keyword>
<comment type="function">
    <text evidence="10">Probably part of an ABC transporter complex. Responsible for energy coupling to the transport system.</text>
</comment>
<dbReference type="Proteomes" id="UP001370590">
    <property type="component" value="Unassembled WGS sequence"/>
</dbReference>
<proteinExistence type="inferred from homology"/>
<dbReference type="RefSeq" id="WP_339959699.1">
    <property type="nucleotide sequence ID" value="NZ_JAWMWH010000001.1"/>
</dbReference>
<dbReference type="InterPro" id="IPR017871">
    <property type="entry name" value="ABC_transporter-like_CS"/>
</dbReference>
<feature type="domain" description="ABC transporter" evidence="11">
    <location>
        <begin position="302"/>
        <end position="535"/>
    </location>
</feature>
<comment type="caution">
    <text evidence="12">The sequence shown here is derived from an EMBL/GenBank/DDBJ whole genome shotgun (WGS) entry which is preliminary data.</text>
</comment>
<dbReference type="CDD" id="cd03225">
    <property type="entry name" value="ABC_cobalt_CbiO_domain1"/>
    <property type="match status" value="2"/>
</dbReference>
<keyword evidence="7 12" id="KW-0067">ATP-binding</keyword>
<dbReference type="PROSITE" id="PS50893">
    <property type="entry name" value="ABC_TRANSPORTER_2"/>
    <property type="match status" value="2"/>
</dbReference>
<dbReference type="InterPro" id="IPR015856">
    <property type="entry name" value="ABC_transpr_CbiO/EcfA_su"/>
</dbReference>
<dbReference type="Gene3D" id="3.40.50.300">
    <property type="entry name" value="P-loop containing nucleotide triphosphate hydrolases"/>
    <property type="match status" value="2"/>
</dbReference>
<gene>
    <name evidence="12" type="ORF">R4146_01500</name>
</gene>
<name>A0ABU8SJC3_9LACO</name>
<evidence type="ECO:0000259" key="11">
    <source>
        <dbReference type="PROSITE" id="PS50893"/>
    </source>
</evidence>
<reference evidence="12 13" key="1">
    <citation type="submission" date="2023-10" db="EMBL/GenBank/DDBJ databases">
        <title>Nicoliella lavandulae sp. nov. isolated from Lavandula angustifolia flowers.</title>
        <authorList>
            <person name="Alcantara C."/>
            <person name="Zuniga M."/>
            <person name="Landete J.M."/>
            <person name="Monedero V."/>
        </authorList>
    </citation>
    <scope>NUCLEOTIDE SEQUENCE [LARGE SCALE GENOMIC DNA]</scope>
    <source>
        <strain evidence="12 13">Es01</strain>
    </source>
</reference>
<protein>
    <submittedName>
        <fullName evidence="12">ABC transporter ATP-binding protein</fullName>
    </submittedName>
</protein>
<keyword evidence="8" id="KW-1278">Translocase</keyword>
<evidence type="ECO:0000256" key="4">
    <source>
        <dbReference type="ARBA" id="ARBA00022475"/>
    </source>
</evidence>
<evidence type="ECO:0000256" key="10">
    <source>
        <dbReference type="ARBA" id="ARBA00025157"/>
    </source>
</evidence>
<evidence type="ECO:0000313" key="13">
    <source>
        <dbReference type="Proteomes" id="UP001370590"/>
    </source>
</evidence>
<evidence type="ECO:0000256" key="3">
    <source>
        <dbReference type="ARBA" id="ARBA00022448"/>
    </source>
</evidence>